<feature type="compositionally biased region" description="Low complexity" evidence="1">
    <location>
        <begin position="377"/>
        <end position="387"/>
    </location>
</feature>
<evidence type="ECO:0000313" key="3">
    <source>
        <dbReference type="Proteomes" id="UP000799778"/>
    </source>
</evidence>
<feature type="region of interest" description="Disordered" evidence="1">
    <location>
        <begin position="57"/>
        <end position="101"/>
    </location>
</feature>
<dbReference type="AlphaFoldDB" id="A0A6A5Y2A9"/>
<keyword evidence="3" id="KW-1185">Reference proteome</keyword>
<evidence type="ECO:0000313" key="2">
    <source>
        <dbReference type="EMBL" id="KAF2019662.1"/>
    </source>
</evidence>
<dbReference type="Proteomes" id="UP000799778">
    <property type="component" value="Unassembled WGS sequence"/>
</dbReference>
<feature type="region of interest" description="Disordered" evidence="1">
    <location>
        <begin position="249"/>
        <end position="387"/>
    </location>
</feature>
<reference evidence="2" key="1">
    <citation type="journal article" date="2020" name="Stud. Mycol.">
        <title>101 Dothideomycetes genomes: a test case for predicting lifestyles and emergence of pathogens.</title>
        <authorList>
            <person name="Haridas S."/>
            <person name="Albert R."/>
            <person name="Binder M."/>
            <person name="Bloem J."/>
            <person name="Labutti K."/>
            <person name="Salamov A."/>
            <person name="Andreopoulos B."/>
            <person name="Baker S."/>
            <person name="Barry K."/>
            <person name="Bills G."/>
            <person name="Bluhm B."/>
            <person name="Cannon C."/>
            <person name="Castanera R."/>
            <person name="Culley D."/>
            <person name="Daum C."/>
            <person name="Ezra D."/>
            <person name="Gonzalez J."/>
            <person name="Henrissat B."/>
            <person name="Kuo A."/>
            <person name="Liang C."/>
            <person name="Lipzen A."/>
            <person name="Lutzoni F."/>
            <person name="Magnuson J."/>
            <person name="Mondo S."/>
            <person name="Nolan M."/>
            <person name="Ohm R."/>
            <person name="Pangilinan J."/>
            <person name="Park H.-J."/>
            <person name="Ramirez L."/>
            <person name="Alfaro M."/>
            <person name="Sun H."/>
            <person name="Tritt A."/>
            <person name="Yoshinaga Y."/>
            <person name="Zwiers L.-H."/>
            <person name="Turgeon B."/>
            <person name="Goodwin S."/>
            <person name="Spatafora J."/>
            <person name="Crous P."/>
            <person name="Grigoriev I."/>
        </authorList>
    </citation>
    <scope>NUCLEOTIDE SEQUENCE</scope>
    <source>
        <strain evidence="2">CBS 175.79</strain>
    </source>
</reference>
<dbReference type="OrthoDB" id="25896at2759"/>
<protein>
    <submittedName>
        <fullName evidence="2">Uncharacterized protein</fullName>
    </submittedName>
</protein>
<dbReference type="EMBL" id="ML978067">
    <property type="protein sequence ID" value="KAF2019662.1"/>
    <property type="molecule type" value="Genomic_DNA"/>
</dbReference>
<feature type="compositionally biased region" description="Polar residues" evidence="1">
    <location>
        <begin position="309"/>
        <end position="325"/>
    </location>
</feature>
<dbReference type="GeneID" id="54278332"/>
<feature type="compositionally biased region" description="Low complexity" evidence="1">
    <location>
        <begin position="118"/>
        <end position="127"/>
    </location>
</feature>
<name>A0A6A5Y2A9_9PLEO</name>
<feature type="compositionally biased region" description="Polar residues" evidence="1">
    <location>
        <begin position="286"/>
        <end position="295"/>
    </location>
</feature>
<sequence>MQAEIIKSLQLAVKNENAVLNLRLLHEASIMNRNESIVTLDEMKQRILITRPLKRTLSTSPQDRRDSRISVETVQTIRPGNNPPVPDSYAPSAVSNPAAVESKSAKTGLAKYLSMKRSGSQSSTSSQSPPPVTASGGFPFSPALQQLLQGPDRVSIMKDIDEIISSYQGLHMDDERRDTLAMLHGGHGAKRDTLAVLNAGDSYQRDMMGMNRDAMQMLRNLPPTPEEAHENKEYPAFNHDIFNPQRAYDQYFSKPNPPPQRQTSTESRWSASSSVYSDTVPPSLYSHDSASSRESPTPPYANDFHPTGSAPTQHFSQPHQSYNTPQPQPYHPAPRDLPTSSNAPFTIPPPTRTPPTRDDQNTNRAGNTRFHIVPDGSPISSASSTSTVIAPSGGISALAAAASSTMMATSTVPPLPPPKPASLNSNSSDQISIIRANPNTIRTNTIQGPTAAQEIMMSGRPCKDNNYWGFCKGAWAVREELKRGLQIQVRPDGMYNTHQVWQCRHCHFTGSTHTAIHASRKNKKETIVDPSVHTSAAGIRYKWIFLAKSHVKKKTLENARNPLARRKGEPEEDCNYGCVICSVEGNVTGIYGNVETLMNHIFMQHTQTMSERTMIKSRCVKGRRAGADEEWDINIPMNEIVQF</sequence>
<proteinExistence type="predicted"/>
<gene>
    <name evidence="2" type="ORF">BU24DRAFT_124713</name>
</gene>
<feature type="region of interest" description="Disordered" evidence="1">
    <location>
        <begin position="114"/>
        <end position="139"/>
    </location>
</feature>
<organism evidence="2 3">
    <name type="scientific">Aaosphaeria arxii CBS 175.79</name>
    <dbReference type="NCBI Taxonomy" id="1450172"/>
    <lineage>
        <taxon>Eukaryota</taxon>
        <taxon>Fungi</taxon>
        <taxon>Dikarya</taxon>
        <taxon>Ascomycota</taxon>
        <taxon>Pezizomycotina</taxon>
        <taxon>Dothideomycetes</taxon>
        <taxon>Pleosporomycetidae</taxon>
        <taxon>Pleosporales</taxon>
        <taxon>Pleosporales incertae sedis</taxon>
        <taxon>Aaosphaeria</taxon>
    </lineage>
</organism>
<feature type="compositionally biased region" description="Polar residues" evidence="1">
    <location>
        <begin position="70"/>
        <end position="79"/>
    </location>
</feature>
<accession>A0A6A5Y2A9</accession>
<evidence type="ECO:0000256" key="1">
    <source>
        <dbReference type="SAM" id="MobiDB-lite"/>
    </source>
</evidence>
<feature type="compositionally biased region" description="Low complexity" evidence="1">
    <location>
        <begin position="264"/>
        <end position="274"/>
    </location>
</feature>
<dbReference type="RefSeq" id="XP_033388001.1">
    <property type="nucleotide sequence ID" value="XM_033520935.1"/>
</dbReference>